<dbReference type="EMBL" id="WKJJ01000005">
    <property type="protein sequence ID" value="MRV71891.1"/>
    <property type="molecule type" value="Genomic_DNA"/>
</dbReference>
<dbReference type="RefSeq" id="WP_154372917.1">
    <property type="nucleotide sequence ID" value="NZ_WKJJ01000005.1"/>
</dbReference>
<keyword evidence="4 6" id="KW-0456">Lyase</keyword>
<dbReference type="GO" id="GO:0030848">
    <property type="term" value="F:threo-3-hydroxyaspartate ammonia-lyase activity"/>
    <property type="evidence" value="ECO:0007669"/>
    <property type="project" value="UniProtKB-EC"/>
</dbReference>
<keyword evidence="7" id="KW-1185">Reference proteome</keyword>
<feature type="domain" description="Tryptophan synthase beta chain-like PALP" evidence="5">
    <location>
        <begin position="26"/>
        <end position="314"/>
    </location>
</feature>
<name>A0A7X2IL71_9BURK</name>
<dbReference type="GO" id="GO:0018114">
    <property type="term" value="F:threonine racemase activity"/>
    <property type="evidence" value="ECO:0007669"/>
    <property type="project" value="TreeGrafter"/>
</dbReference>
<protein>
    <submittedName>
        <fullName evidence="6">Threo-3-hydroxy-L-aspartate ammonia-lyase</fullName>
        <ecNumber evidence="6">4.3.1.16</ecNumber>
    </submittedName>
</protein>
<dbReference type="AlphaFoldDB" id="A0A7X2IL71"/>
<dbReference type="NCBIfam" id="NF005454">
    <property type="entry name" value="PRK07048.1"/>
    <property type="match status" value="1"/>
</dbReference>
<sequence>MPTLPDSLPDSLPDYDDVAAAAQRIEGHAHRTPVLTSRMADDDVGAQLFFKCENLQRMGAFKFRGAYNALARFTEPQRRAGVVAFSSGNHAQAIALSARLLGIPATIVMPEDAPAAKVAATRGYGGKVVLYNRYTEDREAIGRGLAEQQGMTLIPPYDHPDVIAGQGTAVKELIDEAGALDYLFVPLGGGGLLSGSALAARKLSPGCRIIGVEPEAGNDGQRSFRSGSIVHIDTPGTIADGAQTQHLGNITFDIIRRDVDDIVTASDAELVDAMRFFAARMKIVAEPTGCLAFAAARARRDELRGKKVGIVISGGNVDMERFCALLSA</sequence>
<evidence type="ECO:0000256" key="1">
    <source>
        <dbReference type="ARBA" id="ARBA00001933"/>
    </source>
</evidence>
<evidence type="ECO:0000256" key="3">
    <source>
        <dbReference type="ARBA" id="ARBA00022898"/>
    </source>
</evidence>
<dbReference type="Proteomes" id="UP000446768">
    <property type="component" value="Unassembled WGS sequence"/>
</dbReference>
<dbReference type="SUPFAM" id="SSF53686">
    <property type="entry name" value="Tryptophan synthase beta subunit-like PLP-dependent enzymes"/>
    <property type="match status" value="1"/>
</dbReference>
<dbReference type="EC" id="4.3.1.16" evidence="6"/>
<reference evidence="6 7" key="1">
    <citation type="submission" date="2019-11" db="EMBL/GenBank/DDBJ databases">
        <title>Novel species isolated from a subtropical stream in China.</title>
        <authorList>
            <person name="Lu H."/>
        </authorList>
    </citation>
    <scope>NUCLEOTIDE SEQUENCE [LARGE SCALE GENOMIC DNA]</scope>
    <source>
        <strain evidence="6 7">FT92W</strain>
    </source>
</reference>
<dbReference type="PANTHER" id="PTHR43050">
    <property type="entry name" value="SERINE / THREONINE RACEMASE FAMILY MEMBER"/>
    <property type="match status" value="1"/>
</dbReference>
<dbReference type="FunFam" id="3.40.50.1100:FF:000005">
    <property type="entry name" value="Threonine dehydratase catabolic"/>
    <property type="match status" value="1"/>
</dbReference>
<comment type="caution">
    <text evidence="6">The sequence shown here is derived from an EMBL/GenBank/DDBJ whole genome shotgun (WGS) entry which is preliminary data.</text>
</comment>
<dbReference type="GO" id="GO:0030378">
    <property type="term" value="F:serine racemase activity"/>
    <property type="evidence" value="ECO:0007669"/>
    <property type="project" value="TreeGrafter"/>
</dbReference>
<evidence type="ECO:0000313" key="6">
    <source>
        <dbReference type="EMBL" id="MRV71891.1"/>
    </source>
</evidence>
<dbReference type="InterPro" id="IPR001926">
    <property type="entry name" value="TrpB-like_PALP"/>
</dbReference>
<comment type="similarity">
    <text evidence="2">Belongs to the serine/threonine dehydratase family.</text>
</comment>
<evidence type="ECO:0000256" key="4">
    <source>
        <dbReference type="ARBA" id="ARBA00023239"/>
    </source>
</evidence>
<proteinExistence type="inferred from homology"/>
<evidence type="ECO:0000313" key="7">
    <source>
        <dbReference type="Proteomes" id="UP000446768"/>
    </source>
</evidence>
<evidence type="ECO:0000256" key="2">
    <source>
        <dbReference type="ARBA" id="ARBA00010869"/>
    </source>
</evidence>
<keyword evidence="3" id="KW-0663">Pyridoxal phosphate</keyword>
<comment type="cofactor">
    <cofactor evidence="1">
        <name>pyridoxal 5'-phosphate</name>
        <dbReference type="ChEBI" id="CHEBI:597326"/>
    </cofactor>
</comment>
<dbReference type="GO" id="GO:0003941">
    <property type="term" value="F:L-serine ammonia-lyase activity"/>
    <property type="evidence" value="ECO:0007669"/>
    <property type="project" value="TreeGrafter"/>
</dbReference>
<dbReference type="GO" id="GO:0000287">
    <property type="term" value="F:magnesium ion binding"/>
    <property type="evidence" value="ECO:0007669"/>
    <property type="project" value="TreeGrafter"/>
</dbReference>
<organism evidence="6 7">
    <name type="scientific">Pseudoduganella rivuli</name>
    <dbReference type="NCBI Taxonomy" id="2666085"/>
    <lineage>
        <taxon>Bacteria</taxon>
        <taxon>Pseudomonadati</taxon>
        <taxon>Pseudomonadota</taxon>
        <taxon>Betaproteobacteria</taxon>
        <taxon>Burkholderiales</taxon>
        <taxon>Oxalobacteraceae</taxon>
        <taxon>Telluria group</taxon>
        <taxon>Pseudoduganella</taxon>
    </lineage>
</organism>
<dbReference type="GO" id="GO:0030170">
    <property type="term" value="F:pyridoxal phosphate binding"/>
    <property type="evidence" value="ECO:0007669"/>
    <property type="project" value="TreeGrafter"/>
</dbReference>
<evidence type="ECO:0000259" key="5">
    <source>
        <dbReference type="Pfam" id="PF00291"/>
    </source>
</evidence>
<dbReference type="GO" id="GO:0008721">
    <property type="term" value="F:D-serine ammonia-lyase activity"/>
    <property type="evidence" value="ECO:0007669"/>
    <property type="project" value="TreeGrafter"/>
</dbReference>
<accession>A0A7X2IL71</accession>
<dbReference type="PANTHER" id="PTHR43050:SF1">
    <property type="entry name" value="SERINE RACEMASE"/>
    <property type="match status" value="1"/>
</dbReference>
<dbReference type="Pfam" id="PF00291">
    <property type="entry name" value="PALP"/>
    <property type="match status" value="1"/>
</dbReference>
<dbReference type="InterPro" id="IPR036052">
    <property type="entry name" value="TrpB-like_PALP_sf"/>
</dbReference>
<dbReference type="Gene3D" id="3.40.50.1100">
    <property type="match status" value="2"/>
</dbReference>
<dbReference type="CDD" id="cd01562">
    <property type="entry name" value="Thr-dehyd"/>
    <property type="match status" value="1"/>
</dbReference>
<gene>
    <name evidence="6" type="ORF">GJ700_09175</name>
</gene>
<dbReference type="GO" id="GO:0005524">
    <property type="term" value="F:ATP binding"/>
    <property type="evidence" value="ECO:0007669"/>
    <property type="project" value="TreeGrafter"/>
</dbReference>
<dbReference type="FunFam" id="3.40.50.1100:FF:000007">
    <property type="entry name" value="L-threonine dehydratase catabolic TdcB"/>
    <property type="match status" value="1"/>
</dbReference>